<gene>
    <name evidence="7" type="ORF">BDV27DRAFT_145252</name>
</gene>
<dbReference type="PROSITE" id="PS00218">
    <property type="entry name" value="AMINO_ACID_PERMEASE_1"/>
    <property type="match status" value="1"/>
</dbReference>
<dbReference type="PANTHER" id="PTHR45649">
    <property type="entry name" value="AMINO-ACID PERMEASE BAT1"/>
    <property type="match status" value="1"/>
</dbReference>
<accession>A0A5N7A5M4</accession>
<evidence type="ECO:0000313" key="7">
    <source>
        <dbReference type="EMBL" id="KAE8364496.1"/>
    </source>
</evidence>
<dbReference type="RefSeq" id="XP_031927577.1">
    <property type="nucleotide sequence ID" value="XM_032070387.1"/>
</dbReference>
<feature type="transmembrane region" description="Helical" evidence="6">
    <location>
        <begin position="94"/>
        <end position="118"/>
    </location>
</feature>
<evidence type="ECO:0000313" key="8">
    <source>
        <dbReference type="Proteomes" id="UP000326268"/>
    </source>
</evidence>
<keyword evidence="8" id="KW-1185">Reference proteome</keyword>
<keyword evidence="5 6" id="KW-0472">Membrane</keyword>
<dbReference type="Pfam" id="PF13520">
    <property type="entry name" value="AA_permease_2"/>
    <property type="match status" value="2"/>
</dbReference>
<dbReference type="GO" id="GO:0022857">
    <property type="term" value="F:transmembrane transporter activity"/>
    <property type="evidence" value="ECO:0007669"/>
    <property type="project" value="InterPro"/>
</dbReference>
<evidence type="ECO:0000256" key="6">
    <source>
        <dbReference type="SAM" id="Phobius"/>
    </source>
</evidence>
<organism evidence="7 8">
    <name type="scientific">Aspergillus caelatus</name>
    <dbReference type="NCBI Taxonomy" id="61420"/>
    <lineage>
        <taxon>Eukaryota</taxon>
        <taxon>Fungi</taxon>
        <taxon>Dikarya</taxon>
        <taxon>Ascomycota</taxon>
        <taxon>Pezizomycotina</taxon>
        <taxon>Eurotiomycetes</taxon>
        <taxon>Eurotiomycetidae</taxon>
        <taxon>Eurotiales</taxon>
        <taxon>Aspergillaceae</taxon>
        <taxon>Aspergillus</taxon>
        <taxon>Aspergillus subgen. Circumdati</taxon>
    </lineage>
</organism>
<dbReference type="EMBL" id="ML737650">
    <property type="protein sequence ID" value="KAE8364496.1"/>
    <property type="molecule type" value="Genomic_DNA"/>
</dbReference>
<sequence>MAVSVPGQAKKQLNGITLLCMAFVICNSWAGIAGSLQLALRAGGPATLVYSILVATSAYLSIAASLAELAAVYPTAGGQYHFASILAPKRWRRGLSYTCGLLSLFSWLAIGVSVASIAAQQLLAIVSTSISGFEPKTWHVFLVYQGFALFAMLYTAFILKRNPWTHNIACYLHILTSLRWIPFVVMEQGFRSRTIAIAISSVTIILSLTIIIATQEASSRLAWSLARDDGLLFSRRLQQLHPRLDIPLWSLLLVWILTFLCGFIYLASQTDYTCVILGTCFLIGLANWWLHAKARYNGPVMDYLEASEPEPSDIFPVQSHKHCKSGELGV</sequence>
<dbReference type="InterPro" id="IPR004840">
    <property type="entry name" value="Amino_acid_permease_CS"/>
</dbReference>
<feature type="transmembrane region" description="Helical" evidence="6">
    <location>
        <begin position="12"/>
        <end position="36"/>
    </location>
</feature>
<comment type="subcellular location">
    <subcellularLocation>
        <location evidence="1">Membrane</location>
        <topology evidence="1">Multi-pass membrane protein</topology>
    </subcellularLocation>
</comment>
<dbReference type="Proteomes" id="UP000326268">
    <property type="component" value="Unassembled WGS sequence"/>
</dbReference>
<evidence type="ECO:0000256" key="3">
    <source>
        <dbReference type="ARBA" id="ARBA00022692"/>
    </source>
</evidence>
<keyword evidence="2" id="KW-0813">Transport</keyword>
<feature type="transmembrane region" description="Helical" evidence="6">
    <location>
        <begin position="246"/>
        <end position="266"/>
    </location>
</feature>
<dbReference type="PIRSF" id="PIRSF006060">
    <property type="entry name" value="AA_transporter"/>
    <property type="match status" value="1"/>
</dbReference>
<feature type="transmembrane region" description="Helical" evidence="6">
    <location>
        <begin position="195"/>
        <end position="214"/>
    </location>
</feature>
<proteinExistence type="predicted"/>
<dbReference type="GO" id="GO:0016020">
    <property type="term" value="C:membrane"/>
    <property type="evidence" value="ECO:0007669"/>
    <property type="project" value="UniProtKB-SubCell"/>
</dbReference>
<dbReference type="PANTHER" id="PTHR45649:SF19">
    <property type="entry name" value="TRANSPORTER, PUTATIVE (EUROFUNG)-RELATED"/>
    <property type="match status" value="1"/>
</dbReference>
<evidence type="ECO:0000256" key="5">
    <source>
        <dbReference type="ARBA" id="ARBA00023136"/>
    </source>
</evidence>
<dbReference type="InterPro" id="IPR002293">
    <property type="entry name" value="AA/rel_permease1"/>
</dbReference>
<keyword evidence="4 6" id="KW-1133">Transmembrane helix</keyword>
<evidence type="ECO:0000256" key="1">
    <source>
        <dbReference type="ARBA" id="ARBA00004141"/>
    </source>
</evidence>
<feature type="transmembrane region" description="Helical" evidence="6">
    <location>
        <begin position="272"/>
        <end position="290"/>
    </location>
</feature>
<dbReference type="GO" id="GO:0006865">
    <property type="term" value="P:amino acid transport"/>
    <property type="evidence" value="ECO:0007669"/>
    <property type="project" value="InterPro"/>
</dbReference>
<reference evidence="7 8" key="1">
    <citation type="submission" date="2019-04" db="EMBL/GenBank/DDBJ databases">
        <title>Friends and foes A comparative genomics studyof 23 Aspergillus species from section Flavi.</title>
        <authorList>
            <consortium name="DOE Joint Genome Institute"/>
            <person name="Kjaerbolling I."/>
            <person name="Vesth T."/>
            <person name="Frisvad J.C."/>
            <person name="Nybo J.L."/>
            <person name="Theobald S."/>
            <person name="Kildgaard S."/>
            <person name="Isbrandt T."/>
            <person name="Kuo A."/>
            <person name="Sato A."/>
            <person name="Lyhne E.K."/>
            <person name="Kogle M.E."/>
            <person name="Wiebenga A."/>
            <person name="Kun R.S."/>
            <person name="Lubbers R.J."/>
            <person name="Makela M.R."/>
            <person name="Barry K."/>
            <person name="Chovatia M."/>
            <person name="Clum A."/>
            <person name="Daum C."/>
            <person name="Haridas S."/>
            <person name="He G."/>
            <person name="LaButti K."/>
            <person name="Lipzen A."/>
            <person name="Mondo S."/>
            <person name="Riley R."/>
            <person name="Salamov A."/>
            <person name="Simmons B.A."/>
            <person name="Magnuson J.K."/>
            <person name="Henrissat B."/>
            <person name="Mortensen U.H."/>
            <person name="Larsen T.O."/>
            <person name="Devries R.P."/>
            <person name="Grigoriev I.V."/>
            <person name="Machida M."/>
            <person name="Baker S.E."/>
            <person name="Andersen M.R."/>
        </authorList>
    </citation>
    <scope>NUCLEOTIDE SEQUENCE [LARGE SCALE GENOMIC DNA]</scope>
    <source>
        <strain evidence="7 8">CBS 763.97</strain>
    </source>
</reference>
<dbReference type="Gene3D" id="1.20.1740.10">
    <property type="entry name" value="Amino acid/polyamine transporter I"/>
    <property type="match status" value="2"/>
</dbReference>
<feature type="transmembrane region" description="Helical" evidence="6">
    <location>
        <begin position="138"/>
        <end position="157"/>
    </location>
</feature>
<evidence type="ECO:0008006" key="9">
    <source>
        <dbReference type="Google" id="ProtNLM"/>
    </source>
</evidence>
<feature type="transmembrane region" description="Helical" evidence="6">
    <location>
        <begin position="48"/>
        <end position="73"/>
    </location>
</feature>
<dbReference type="GeneID" id="43654833"/>
<evidence type="ECO:0000256" key="4">
    <source>
        <dbReference type="ARBA" id="ARBA00022989"/>
    </source>
</evidence>
<evidence type="ECO:0000256" key="2">
    <source>
        <dbReference type="ARBA" id="ARBA00022448"/>
    </source>
</evidence>
<dbReference type="AlphaFoldDB" id="A0A5N7A5M4"/>
<dbReference type="OrthoDB" id="4476201at2759"/>
<keyword evidence="3 6" id="KW-0812">Transmembrane</keyword>
<protein>
    <recommendedName>
        <fullName evidence="9">Amino acid/polyamine transporter I</fullName>
    </recommendedName>
</protein>
<name>A0A5N7A5M4_9EURO</name>